<gene>
    <name evidence="2" type="ORF">CP967_31290</name>
</gene>
<protein>
    <submittedName>
        <fullName evidence="2">Uncharacterized protein</fullName>
    </submittedName>
</protein>
<evidence type="ECO:0000256" key="1">
    <source>
        <dbReference type="SAM" id="Coils"/>
    </source>
</evidence>
<keyword evidence="3" id="KW-1185">Reference proteome</keyword>
<dbReference type="RefSeq" id="WP_150491171.1">
    <property type="nucleotide sequence ID" value="NZ_BMUV01000003.1"/>
</dbReference>
<dbReference type="Proteomes" id="UP000326178">
    <property type="component" value="Chromosome"/>
</dbReference>
<sequence>MSDEEVSAEVYDLREELTEAHRQRAFQREEDAGRIEALRAEVRRLSRALRLSEAKVGGAKLHVDQVNTRLAMLEDVVTACDDLLGERDRYRLAWLSARRRAAEEAVLGAEAVEHLRDEIARLRAALARTADPR</sequence>
<evidence type="ECO:0000313" key="2">
    <source>
        <dbReference type="EMBL" id="QEU75854.1"/>
    </source>
</evidence>
<organism evidence="2 3">
    <name type="scientific">Streptomyces nitrosporeus</name>
    <dbReference type="NCBI Taxonomy" id="28894"/>
    <lineage>
        <taxon>Bacteria</taxon>
        <taxon>Bacillati</taxon>
        <taxon>Actinomycetota</taxon>
        <taxon>Actinomycetes</taxon>
        <taxon>Kitasatosporales</taxon>
        <taxon>Streptomycetaceae</taxon>
        <taxon>Streptomyces</taxon>
    </lineage>
</organism>
<dbReference type="AlphaFoldDB" id="A0A5J6FKG1"/>
<name>A0A5J6FKG1_9ACTN</name>
<keyword evidence="1" id="KW-0175">Coiled coil</keyword>
<dbReference type="OrthoDB" id="10020122at2"/>
<feature type="coiled-coil region" evidence="1">
    <location>
        <begin position="28"/>
        <end position="55"/>
    </location>
</feature>
<evidence type="ECO:0000313" key="3">
    <source>
        <dbReference type="Proteomes" id="UP000326178"/>
    </source>
</evidence>
<accession>A0A5J6FKG1</accession>
<reference evidence="2 3" key="1">
    <citation type="submission" date="2017-09" db="EMBL/GenBank/DDBJ databases">
        <authorList>
            <person name="Lee N."/>
            <person name="Cho B.-K."/>
        </authorList>
    </citation>
    <scope>NUCLEOTIDE SEQUENCE [LARGE SCALE GENOMIC DNA]</scope>
    <source>
        <strain evidence="2 3">ATCC 12769</strain>
    </source>
</reference>
<dbReference type="EMBL" id="CP023702">
    <property type="protein sequence ID" value="QEU75854.1"/>
    <property type="molecule type" value="Genomic_DNA"/>
</dbReference>
<dbReference type="KEGG" id="snk:CP967_31290"/>
<proteinExistence type="predicted"/>